<dbReference type="Pfam" id="PF00155">
    <property type="entry name" value="Aminotran_1_2"/>
    <property type="match status" value="1"/>
</dbReference>
<evidence type="ECO:0000256" key="4">
    <source>
        <dbReference type="ARBA" id="ARBA00022576"/>
    </source>
</evidence>
<evidence type="ECO:0000313" key="8">
    <source>
        <dbReference type="EMBL" id="MBW5486479.1"/>
    </source>
</evidence>
<gene>
    <name evidence="8" type="ORF">GPJ59_32650</name>
</gene>
<evidence type="ECO:0000256" key="6">
    <source>
        <dbReference type="ARBA" id="ARBA00022898"/>
    </source>
</evidence>
<dbReference type="InterPro" id="IPR015422">
    <property type="entry name" value="PyrdxlP-dep_Trfase_small"/>
</dbReference>
<comment type="similarity">
    <text evidence="2">Belongs to the class-I pyridoxal-phosphate-dependent aminotransferase family.</text>
</comment>
<evidence type="ECO:0000313" key="9">
    <source>
        <dbReference type="Proteomes" id="UP000812013"/>
    </source>
</evidence>
<proteinExistence type="inferred from homology"/>
<dbReference type="CDD" id="cd00609">
    <property type="entry name" value="AAT_like"/>
    <property type="match status" value="1"/>
</dbReference>
<dbReference type="Proteomes" id="UP000812013">
    <property type="component" value="Unassembled WGS sequence"/>
</dbReference>
<dbReference type="GO" id="GO:0008483">
    <property type="term" value="F:transaminase activity"/>
    <property type="evidence" value="ECO:0007669"/>
    <property type="project" value="UniProtKB-KW"/>
</dbReference>
<dbReference type="RefSeq" id="WP_219671548.1">
    <property type="nucleotide sequence ID" value="NZ_WTFF01000408.1"/>
</dbReference>
<dbReference type="InterPro" id="IPR004839">
    <property type="entry name" value="Aminotransferase_I/II_large"/>
</dbReference>
<evidence type="ECO:0000256" key="2">
    <source>
        <dbReference type="ARBA" id="ARBA00007441"/>
    </source>
</evidence>
<dbReference type="Gene3D" id="3.90.1150.10">
    <property type="entry name" value="Aspartate Aminotransferase, domain 1"/>
    <property type="match status" value="1"/>
</dbReference>
<dbReference type="Gene3D" id="3.40.640.10">
    <property type="entry name" value="Type I PLP-dependent aspartate aminotransferase-like (Major domain)"/>
    <property type="match status" value="1"/>
</dbReference>
<dbReference type="NCBIfam" id="NF006719">
    <property type="entry name" value="PRK09257.1"/>
    <property type="match status" value="1"/>
</dbReference>
<evidence type="ECO:0000256" key="5">
    <source>
        <dbReference type="ARBA" id="ARBA00022679"/>
    </source>
</evidence>
<feature type="domain" description="Aminotransferase class I/classII large" evidence="7">
    <location>
        <begin position="29"/>
        <end position="388"/>
    </location>
</feature>
<comment type="caution">
    <text evidence="8">The sequence shown here is derived from an EMBL/GenBank/DDBJ whole genome shotgun (WGS) entry which is preliminary data.</text>
</comment>
<evidence type="ECO:0000256" key="3">
    <source>
        <dbReference type="ARBA" id="ARBA00011738"/>
    </source>
</evidence>
<dbReference type="PANTHER" id="PTHR11879:SF22">
    <property type="entry name" value="ASPARTATE AMINOTRANSFERASE, MITOCHONDRIAL"/>
    <property type="match status" value="1"/>
</dbReference>
<reference evidence="8 9" key="1">
    <citation type="submission" date="2019-12" db="EMBL/GenBank/DDBJ databases">
        <title>Genome sequence of Streptomyces bambusae.</title>
        <authorList>
            <person name="Bansal K."/>
            <person name="Choksket S."/>
            <person name="Korpole S."/>
            <person name="Patil P.B."/>
        </authorList>
    </citation>
    <scope>NUCLEOTIDE SEQUENCE [LARGE SCALE GENOMIC DNA]</scope>
    <source>
        <strain evidence="8 9">SK60</strain>
    </source>
</reference>
<dbReference type="InterPro" id="IPR015424">
    <property type="entry name" value="PyrdxlP-dep_Trfase"/>
</dbReference>
<dbReference type="SUPFAM" id="SSF53383">
    <property type="entry name" value="PLP-dependent transferases"/>
    <property type="match status" value="1"/>
</dbReference>
<comment type="cofactor">
    <cofactor evidence="1">
        <name>pyridoxal 5'-phosphate</name>
        <dbReference type="ChEBI" id="CHEBI:597326"/>
    </cofactor>
</comment>
<comment type="subunit">
    <text evidence="3">Homodimer.</text>
</comment>
<dbReference type="InterPro" id="IPR000796">
    <property type="entry name" value="Asp_trans"/>
</dbReference>
<evidence type="ECO:0000259" key="7">
    <source>
        <dbReference type="Pfam" id="PF00155"/>
    </source>
</evidence>
<accession>A0ABS6ZFD2</accession>
<dbReference type="PANTHER" id="PTHR11879">
    <property type="entry name" value="ASPARTATE AMINOTRANSFERASE"/>
    <property type="match status" value="1"/>
</dbReference>
<keyword evidence="5" id="KW-0808">Transferase</keyword>
<keyword evidence="6" id="KW-0663">Pyridoxal phosphate</keyword>
<dbReference type="PRINTS" id="PR00799">
    <property type="entry name" value="TRANSAMINASE"/>
</dbReference>
<dbReference type="InterPro" id="IPR015421">
    <property type="entry name" value="PyrdxlP-dep_Trfase_major"/>
</dbReference>
<dbReference type="EMBL" id="WTFF01000408">
    <property type="protein sequence ID" value="MBW5486479.1"/>
    <property type="molecule type" value="Genomic_DNA"/>
</dbReference>
<evidence type="ECO:0000256" key="1">
    <source>
        <dbReference type="ARBA" id="ARBA00001933"/>
    </source>
</evidence>
<keyword evidence="9" id="KW-1185">Reference proteome</keyword>
<keyword evidence="4 8" id="KW-0032">Aminotransferase</keyword>
<organism evidence="8 9">
    <name type="scientific">Streptomyces bambusae</name>
    <dbReference type="NCBI Taxonomy" id="1550616"/>
    <lineage>
        <taxon>Bacteria</taxon>
        <taxon>Bacillati</taxon>
        <taxon>Actinomycetota</taxon>
        <taxon>Actinomycetes</taxon>
        <taxon>Kitasatosporales</taxon>
        <taxon>Streptomycetaceae</taxon>
        <taxon>Streptomyces</taxon>
    </lineage>
</organism>
<protein>
    <submittedName>
        <fullName evidence="8">Aminotransferase class I/II-fold pyridoxal phosphate-dependent enzyme</fullName>
    </submittedName>
</protein>
<sequence>MLELLPPPPTDPLWDLTEEFGTDVRPERLNLVLGVYRDDTGRTPVMAAVREAEIRLAHRSDSKEYRGLSGNLAFNEAMLGLVLGTAGPSDRAAAVQTVAGTGALRLLADLVCRTRPGCTVWISDPAYVNHRPILEAAGLKVRTYGRRDAERGFDTAAMLADLSGAARHDVVLLQGSCHNPTGVDPSREDWEALAAMAARDGWVPFVDLAYHGLGDGLEADLWPTRMLAERVPEMLVAVSCSKNFGLYSDRTGCAIVLGASRAAVRHAETALQNVARTLYSMPPEHGAALVTTILGDEGLRAAWRAELEDMRGRIGANRSDLCAQLDSLGWTGQARALARQKGMFSMLPFTPQQMLRLRREFAVYGTTGGRINIAGLAGHQVPRLAHAIGAVLGGE</sequence>
<name>A0ABS6ZFD2_9ACTN</name>